<sequence length="122" mass="14111">MKISFKELRKTPFEVKATVKNLKKTYKVQLKLATLEDALDEDTPVESLQSVLDALEKVTDYVVDMLKLKDAEIEKLEELDQEELMTLAQRLYMRIMGMSEQEIEDIQNESDDAGLEPDLENE</sequence>
<evidence type="ECO:0000313" key="2">
    <source>
        <dbReference type="EMBL" id="AWF95146.1"/>
    </source>
</evidence>
<dbReference type="InterPro" id="IPR009681">
    <property type="entry name" value="Phage_TAC_Siphoviridae"/>
</dbReference>
<dbReference type="AlphaFoldDB" id="A0A2S1KQ75"/>
<organism evidence="2 3">
    <name type="scientific">Weissella cibaria</name>
    <dbReference type="NCBI Taxonomy" id="137591"/>
    <lineage>
        <taxon>Bacteria</taxon>
        <taxon>Bacillati</taxon>
        <taxon>Bacillota</taxon>
        <taxon>Bacilli</taxon>
        <taxon>Lactobacillales</taxon>
        <taxon>Lactobacillaceae</taxon>
        <taxon>Weissella</taxon>
    </lineage>
</organism>
<accession>A0A2S1KQ75</accession>
<evidence type="ECO:0000256" key="1">
    <source>
        <dbReference type="SAM" id="MobiDB-lite"/>
    </source>
</evidence>
<dbReference type="RefSeq" id="WP_108730151.1">
    <property type="nucleotide sequence ID" value="NZ_CP020928.1"/>
</dbReference>
<evidence type="ECO:0000313" key="3">
    <source>
        <dbReference type="Proteomes" id="UP000244870"/>
    </source>
</evidence>
<name>A0A2S1KQ75_9LACO</name>
<gene>
    <name evidence="2" type="ORF">B6254_0739</name>
</gene>
<dbReference type="Proteomes" id="UP000244870">
    <property type="component" value="Chromosome"/>
</dbReference>
<reference evidence="2 3" key="1">
    <citation type="submission" date="2017-04" db="EMBL/GenBank/DDBJ databases">
        <title>Weissella cibaria strain m2 complete genome.</title>
        <authorList>
            <person name="Pan Q."/>
            <person name="Tan M."/>
            <person name="Yao F."/>
            <person name="Su S."/>
        </authorList>
    </citation>
    <scope>NUCLEOTIDE SEQUENCE [LARGE SCALE GENOMIC DNA]</scope>
    <source>
        <strain evidence="2 3">M2</strain>
    </source>
</reference>
<dbReference type="Pfam" id="PF06896">
    <property type="entry name" value="Phage_TAC_3"/>
    <property type="match status" value="1"/>
</dbReference>
<protein>
    <submittedName>
        <fullName evidence="2">Uncharacterized protein</fullName>
    </submittedName>
</protein>
<proteinExistence type="predicted"/>
<dbReference type="EMBL" id="CP020928">
    <property type="protein sequence ID" value="AWF95146.1"/>
    <property type="molecule type" value="Genomic_DNA"/>
</dbReference>
<feature type="region of interest" description="Disordered" evidence="1">
    <location>
        <begin position="102"/>
        <end position="122"/>
    </location>
</feature>